<feature type="transmembrane region" description="Helical" evidence="7">
    <location>
        <begin position="309"/>
        <end position="328"/>
    </location>
</feature>
<feature type="transmembrane region" description="Helical" evidence="7">
    <location>
        <begin position="85"/>
        <end position="103"/>
    </location>
</feature>
<feature type="transmembrane region" description="Helical" evidence="7">
    <location>
        <begin position="217"/>
        <end position="238"/>
    </location>
</feature>
<sequence length="507" mass="55700">MTFLTFFVVIPILMLLALWLARNDSQVRGVMVVGSTALLALAIYLVFAFLEARETMPAEKFPFLFGDAIPWFKPLHIFYRTGVDGISVVMILLSAIIVFTGTFASWQQHPMQKEYFLWFTLLSTGVFGFFISEDLFTMFMFYEVALIPMYLLIGVWGTGPKEYSAMKLTLMLMGGSALLIIGILGIYFFNGQYSGTYTMSVVEIAASNAIPAFIQKIFFPFIFIGFGVLGALFPFHTWSPDGHASAPTAVSMLHAGVLMKLGGYGCFRIAMYLLPQAAHQLSWIFLILTTISVVYGALSACVQTDLKYINAYSSVSHCGMVLFALLMMTQTACTGAILQMLSHGLMTALFFAVIGMIYHRCGTRDVRRLGGLMKIMPFLAVAYVVAGLANLGLPGFSGFVAEMNIFVGSFENPDLFHRTCTIIACTSIVITAVYILRVVGKILYQQVPDQAYYKLSDASWDERIAVGGLIFCVAGLGMAPLWAQNIINDAMAPMLHHILSAGVVAGM</sequence>
<keyword evidence="10" id="KW-1185">Reference proteome</keyword>
<dbReference type="RefSeq" id="WP_154534106.1">
    <property type="nucleotide sequence ID" value="NZ_VUNG01000016.1"/>
</dbReference>
<evidence type="ECO:0000256" key="4">
    <source>
        <dbReference type="ARBA" id="ARBA00022989"/>
    </source>
</evidence>
<dbReference type="InterPro" id="IPR010227">
    <property type="entry name" value="NADH_Q_OxRdtase_chainM/4"/>
</dbReference>
<dbReference type="GO" id="GO:0008137">
    <property type="term" value="F:NADH dehydrogenase (ubiquinone) activity"/>
    <property type="evidence" value="ECO:0007669"/>
    <property type="project" value="InterPro"/>
</dbReference>
<organism evidence="9 10">
    <name type="scientific">Hallella mizrahii</name>
    <dbReference type="NCBI Taxonomy" id="2606637"/>
    <lineage>
        <taxon>Bacteria</taxon>
        <taxon>Pseudomonadati</taxon>
        <taxon>Bacteroidota</taxon>
        <taxon>Bacteroidia</taxon>
        <taxon>Bacteroidales</taxon>
        <taxon>Prevotellaceae</taxon>
        <taxon>Hallella</taxon>
    </lineage>
</organism>
<dbReference type="GO" id="GO:0016020">
    <property type="term" value="C:membrane"/>
    <property type="evidence" value="ECO:0007669"/>
    <property type="project" value="UniProtKB-SubCell"/>
</dbReference>
<dbReference type="GO" id="GO:0048039">
    <property type="term" value="F:ubiquinone binding"/>
    <property type="evidence" value="ECO:0007669"/>
    <property type="project" value="TreeGrafter"/>
</dbReference>
<evidence type="ECO:0000256" key="2">
    <source>
        <dbReference type="ARBA" id="ARBA00009025"/>
    </source>
</evidence>
<evidence type="ECO:0000256" key="5">
    <source>
        <dbReference type="ARBA" id="ARBA00023136"/>
    </source>
</evidence>
<feature type="domain" description="NADH:quinone oxidoreductase/Mrp antiporter transmembrane" evidence="8">
    <location>
        <begin position="132"/>
        <end position="416"/>
    </location>
</feature>
<feature type="transmembrane region" description="Helical" evidence="7">
    <location>
        <begin position="6"/>
        <end position="22"/>
    </location>
</feature>
<dbReference type="PANTHER" id="PTHR43507:SF4">
    <property type="entry name" value="PROTON-TRANSLOCATING NADH-QUINONE OXIDOREDUCTASE, CHAIN M"/>
    <property type="match status" value="1"/>
</dbReference>
<keyword evidence="4 7" id="KW-1133">Transmembrane helix</keyword>
<evidence type="ECO:0000256" key="1">
    <source>
        <dbReference type="ARBA" id="ARBA00004127"/>
    </source>
</evidence>
<dbReference type="PANTHER" id="PTHR43507">
    <property type="entry name" value="NADH-UBIQUINONE OXIDOREDUCTASE CHAIN 4"/>
    <property type="match status" value="1"/>
</dbReference>
<name>A0A7K0KF92_9BACT</name>
<feature type="transmembrane region" description="Helical" evidence="7">
    <location>
        <begin position="464"/>
        <end position="483"/>
    </location>
</feature>
<comment type="subcellular location">
    <subcellularLocation>
        <location evidence="1">Endomembrane system</location>
        <topology evidence="1">Multi-pass membrane protein</topology>
    </subcellularLocation>
    <subcellularLocation>
        <location evidence="6">Membrane</location>
        <topology evidence="6">Multi-pass membrane protein</topology>
    </subcellularLocation>
</comment>
<keyword evidence="5 7" id="KW-0472">Membrane</keyword>
<accession>A0A7K0KF92</accession>
<proteinExistence type="inferred from homology"/>
<dbReference type="Pfam" id="PF00361">
    <property type="entry name" value="Proton_antipo_M"/>
    <property type="match status" value="1"/>
</dbReference>
<evidence type="ECO:0000313" key="10">
    <source>
        <dbReference type="Proteomes" id="UP000438914"/>
    </source>
</evidence>
<protein>
    <submittedName>
        <fullName evidence="9">NADH-quinone oxidoreductase subunit M</fullName>
    </submittedName>
</protein>
<evidence type="ECO:0000313" key="9">
    <source>
        <dbReference type="EMBL" id="MST84519.1"/>
    </source>
</evidence>
<dbReference type="Proteomes" id="UP000438914">
    <property type="component" value="Unassembled WGS sequence"/>
</dbReference>
<keyword evidence="3 6" id="KW-0812">Transmembrane</keyword>
<feature type="transmembrane region" description="Helical" evidence="7">
    <location>
        <begin position="115"/>
        <end position="132"/>
    </location>
</feature>
<feature type="transmembrane region" description="Helical" evidence="7">
    <location>
        <begin position="340"/>
        <end position="358"/>
    </location>
</feature>
<evidence type="ECO:0000259" key="8">
    <source>
        <dbReference type="Pfam" id="PF00361"/>
    </source>
</evidence>
<dbReference type="InterPro" id="IPR001750">
    <property type="entry name" value="ND/Mrp_TM"/>
</dbReference>
<gene>
    <name evidence="9" type="ORF">FYJ73_07520</name>
</gene>
<dbReference type="InterPro" id="IPR003918">
    <property type="entry name" value="NADH_UbQ_OxRdtase"/>
</dbReference>
<dbReference type="GO" id="GO:0003954">
    <property type="term" value="F:NADH dehydrogenase activity"/>
    <property type="evidence" value="ECO:0007669"/>
    <property type="project" value="TreeGrafter"/>
</dbReference>
<dbReference type="NCBIfam" id="TIGR01972">
    <property type="entry name" value="NDH_I_M"/>
    <property type="match status" value="1"/>
</dbReference>
<feature type="transmembrane region" description="Helical" evidence="7">
    <location>
        <begin position="168"/>
        <end position="189"/>
    </location>
</feature>
<dbReference type="AlphaFoldDB" id="A0A7K0KF92"/>
<evidence type="ECO:0000256" key="3">
    <source>
        <dbReference type="ARBA" id="ARBA00022692"/>
    </source>
</evidence>
<dbReference type="GO" id="GO:0015990">
    <property type="term" value="P:electron transport coupled proton transport"/>
    <property type="evidence" value="ECO:0007669"/>
    <property type="project" value="TreeGrafter"/>
</dbReference>
<comment type="caution">
    <text evidence="9">The sequence shown here is derived from an EMBL/GenBank/DDBJ whole genome shotgun (WGS) entry which is preliminary data.</text>
</comment>
<feature type="transmembrane region" description="Helical" evidence="7">
    <location>
        <begin position="138"/>
        <end position="156"/>
    </location>
</feature>
<dbReference type="EMBL" id="VUNG01000016">
    <property type="protein sequence ID" value="MST84519.1"/>
    <property type="molecule type" value="Genomic_DNA"/>
</dbReference>
<comment type="similarity">
    <text evidence="2">Belongs to the complex I subunit 4 family.</text>
</comment>
<feature type="transmembrane region" description="Helical" evidence="7">
    <location>
        <begin position="280"/>
        <end position="302"/>
    </location>
</feature>
<feature type="transmembrane region" description="Helical" evidence="7">
    <location>
        <begin position="378"/>
        <end position="401"/>
    </location>
</feature>
<dbReference type="GO" id="GO:0012505">
    <property type="term" value="C:endomembrane system"/>
    <property type="evidence" value="ECO:0007669"/>
    <property type="project" value="UniProtKB-SubCell"/>
</dbReference>
<dbReference type="GO" id="GO:0042773">
    <property type="term" value="P:ATP synthesis coupled electron transport"/>
    <property type="evidence" value="ECO:0007669"/>
    <property type="project" value="InterPro"/>
</dbReference>
<evidence type="ECO:0000256" key="6">
    <source>
        <dbReference type="RuleBase" id="RU000320"/>
    </source>
</evidence>
<feature type="transmembrane region" description="Helical" evidence="7">
    <location>
        <begin position="29"/>
        <end position="50"/>
    </location>
</feature>
<dbReference type="PRINTS" id="PR01437">
    <property type="entry name" value="NUOXDRDTASE4"/>
</dbReference>
<evidence type="ECO:0000256" key="7">
    <source>
        <dbReference type="SAM" id="Phobius"/>
    </source>
</evidence>
<feature type="transmembrane region" description="Helical" evidence="7">
    <location>
        <begin position="421"/>
        <end position="444"/>
    </location>
</feature>
<reference evidence="9 10" key="1">
    <citation type="submission" date="2019-08" db="EMBL/GenBank/DDBJ databases">
        <title>In-depth cultivation of the pig gut microbiome towards novel bacterial diversity and tailored functional studies.</title>
        <authorList>
            <person name="Wylensek D."/>
            <person name="Hitch T.C.A."/>
            <person name="Clavel T."/>
        </authorList>
    </citation>
    <scope>NUCLEOTIDE SEQUENCE [LARGE SCALE GENOMIC DNA]</scope>
    <source>
        <strain evidence="9 10">LKV-178-WT-2A</strain>
    </source>
</reference>